<evidence type="ECO:0000256" key="7">
    <source>
        <dbReference type="ARBA" id="ARBA00023170"/>
    </source>
</evidence>
<feature type="transmembrane region" description="Helical" evidence="11">
    <location>
        <begin position="776"/>
        <end position="801"/>
    </location>
</feature>
<keyword evidence="3 11" id="KW-0812">Transmembrane</keyword>
<dbReference type="PANTHER" id="PTHR18966">
    <property type="entry name" value="IONOTROPIC GLUTAMATE RECEPTOR"/>
    <property type="match status" value="1"/>
</dbReference>
<keyword evidence="6 11" id="KW-0472">Membrane</keyword>
<comment type="caution">
    <text evidence="13">The sequence shown here is derived from an EMBL/GenBank/DDBJ whole genome shotgun (WGS) entry which is preliminary data.</text>
</comment>
<dbReference type="Proteomes" id="UP000215902">
    <property type="component" value="Unassembled WGS sequence"/>
</dbReference>
<evidence type="ECO:0000256" key="3">
    <source>
        <dbReference type="ARBA" id="ARBA00022692"/>
    </source>
</evidence>
<keyword evidence="4 11" id="KW-1133">Transmembrane helix</keyword>
<protein>
    <recommendedName>
        <fullName evidence="12">Ionotropic glutamate receptor C-terminal domain-containing protein</fullName>
    </recommendedName>
</protein>
<keyword evidence="7" id="KW-0675">Receptor</keyword>
<dbReference type="AlphaFoldDB" id="A0A267FB66"/>
<dbReference type="InterPro" id="IPR001320">
    <property type="entry name" value="Iontro_rcpt_C"/>
</dbReference>
<keyword evidence="9" id="KW-1071">Ligand-gated ion channel</keyword>
<evidence type="ECO:0000256" key="4">
    <source>
        <dbReference type="ARBA" id="ARBA00022989"/>
    </source>
</evidence>
<evidence type="ECO:0000256" key="1">
    <source>
        <dbReference type="ARBA" id="ARBA00004141"/>
    </source>
</evidence>
<feature type="domain" description="Ionotropic glutamate receptor C-terminal" evidence="12">
    <location>
        <begin position="410"/>
        <end position="753"/>
    </location>
</feature>
<keyword evidence="5" id="KW-0406">Ion transport</keyword>
<dbReference type="EMBL" id="NIVC01001234">
    <property type="protein sequence ID" value="PAA70474.1"/>
    <property type="molecule type" value="Genomic_DNA"/>
</dbReference>
<keyword evidence="10" id="KW-0407">Ion channel</keyword>
<evidence type="ECO:0000256" key="2">
    <source>
        <dbReference type="ARBA" id="ARBA00022448"/>
    </source>
</evidence>
<dbReference type="GO" id="GO:0016020">
    <property type="term" value="C:membrane"/>
    <property type="evidence" value="ECO:0007669"/>
    <property type="project" value="UniProtKB-SubCell"/>
</dbReference>
<keyword evidence="14" id="KW-1185">Reference proteome</keyword>
<sequence length="891" mass="98122">DTRARQKDRGHTSFGLCKSHCASFTLSLAHSSAQKKPSSMPGRASALFLIVASLWGACSAASIHVGVSDQQSVLDEFAAMNSSQLSSLFGNHTVTFKPINVPSGRTSADITTFVNSIRSESFSLVIGTFNELLASACSFLTIPFYSLSEKTLDPALTSSSYLSDSTTLLANALLDELMLASVNLTTQVGKRETIVMLVDDVGARLNILFERNITLEFRISVVNSSNSPEIRQQLYETTLYSPVDSTVYMIVSKQPGFASSILKEAVYLSMLKSSAIWIVPELFLDQSEILPFYATGASIITFRLPNPAITNDAQLNMSLASDVISHFIASYEKNVTNATIMEKIFMTTTVGSVSIMHFNSVDRRLDMFAADLMSVDSGSATNLTLYATWNESVSNSLQSSRTKETLKLPVLRLAGDLVKPYLMGVSGGYSGYSISVLEKISKDLFTYDLTSLKLGPNYFELVQKGEADMTVNLVELTTAHINDTRVSFSEVPLMSSGVAAMGRSAIKEVDFLSPLYPLTWNVWFAIIAAFIILSATLYLTDKISPNDYKRPKFSVAKAAFFVYSSFVMSKLKSSAVKPSSRIFILILWFASLMYCTTYGTNYFFLLIRTNPNLPFTNMQGLYDERDNYELLMVQNSTEYALMRAQNSSSVYWKLAASPPTFVPSIEAAANIVKNSTLPGRKKPIYIGDELSVNYYAAGVCELKSAGKGELSRSMHIVLSSSLDKNLISNINNRIQELSDRGELEQIKNNYWSVLLCSASENLITYSELTEVTIDQVAGIFMVLAGAFVLSFLVVAMEYIGYIIGLQVQRTRADPDLEFNKAYRAIVTSITPTGVYVKLHGEKEFIPNQMLSPDASKGMTASDLQISCGSMIEITYLGNDPAEGYRIFHRRG</sequence>
<evidence type="ECO:0000256" key="6">
    <source>
        <dbReference type="ARBA" id="ARBA00023136"/>
    </source>
</evidence>
<evidence type="ECO:0000259" key="12">
    <source>
        <dbReference type="SMART" id="SM00079"/>
    </source>
</evidence>
<proteinExistence type="predicted"/>
<dbReference type="Gene3D" id="3.40.50.2300">
    <property type="match status" value="2"/>
</dbReference>
<reference evidence="13 14" key="1">
    <citation type="submission" date="2017-06" db="EMBL/GenBank/DDBJ databases">
        <title>A platform for efficient transgenesis in Macrostomum lignano, a flatworm model organism for stem cell research.</title>
        <authorList>
            <person name="Berezikov E."/>
        </authorList>
    </citation>
    <scope>NUCLEOTIDE SEQUENCE [LARGE SCALE GENOMIC DNA]</scope>
    <source>
        <strain evidence="13">DV1</strain>
        <tissue evidence="13">Whole organism</tissue>
    </source>
</reference>
<evidence type="ECO:0000256" key="8">
    <source>
        <dbReference type="ARBA" id="ARBA00023180"/>
    </source>
</evidence>
<evidence type="ECO:0000313" key="13">
    <source>
        <dbReference type="EMBL" id="PAA70474.1"/>
    </source>
</evidence>
<evidence type="ECO:0000256" key="9">
    <source>
        <dbReference type="ARBA" id="ARBA00023286"/>
    </source>
</evidence>
<keyword evidence="2" id="KW-0813">Transport</keyword>
<name>A0A267FB66_9PLAT</name>
<evidence type="ECO:0000256" key="10">
    <source>
        <dbReference type="ARBA" id="ARBA00023303"/>
    </source>
</evidence>
<keyword evidence="8" id="KW-0325">Glycoprotein</keyword>
<feature type="transmembrane region" description="Helical" evidence="11">
    <location>
        <begin position="520"/>
        <end position="540"/>
    </location>
</feature>
<feature type="transmembrane region" description="Helical" evidence="11">
    <location>
        <begin position="582"/>
        <end position="607"/>
    </location>
</feature>
<dbReference type="Gene3D" id="1.10.287.70">
    <property type="match status" value="1"/>
</dbReference>
<dbReference type="SMART" id="SM00079">
    <property type="entry name" value="PBPe"/>
    <property type="match status" value="1"/>
</dbReference>
<dbReference type="Pfam" id="PF00060">
    <property type="entry name" value="Lig_chan"/>
    <property type="match status" value="1"/>
</dbReference>
<accession>A0A267FB66</accession>
<comment type="subcellular location">
    <subcellularLocation>
        <location evidence="1">Membrane</location>
        <topology evidence="1">Multi-pass membrane protein</topology>
    </subcellularLocation>
</comment>
<dbReference type="SUPFAM" id="SSF53850">
    <property type="entry name" value="Periplasmic binding protein-like II"/>
    <property type="match status" value="1"/>
</dbReference>
<evidence type="ECO:0000313" key="14">
    <source>
        <dbReference type="Proteomes" id="UP000215902"/>
    </source>
</evidence>
<evidence type="ECO:0000256" key="11">
    <source>
        <dbReference type="SAM" id="Phobius"/>
    </source>
</evidence>
<dbReference type="GO" id="GO:0015276">
    <property type="term" value="F:ligand-gated monoatomic ion channel activity"/>
    <property type="evidence" value="ECO:0007669"/>
    <property type="project" value="InterPro"/>
</dbReference>
<organism evidence="13 14">
    <name type="scientific">Macrostomum lignano</name>
    <dbReference type="NCBI Taxonomy" id="282301"/>
    <lineage>
        <taxon>Eukaryota</taxon>
        <taxon>Metazoa</taxon>
        <taxon>Spiralia</taxon>
        <taxon>Lophotrochozoa</taxon>
        <taxon>Platyhelminthes</taxon>
        <taxon>Rhabditophora</taxon>
        <taxon>Macrostomorpha</taxon>
        <taxon>Macrostomida</taxon>
        <taxon>Macrostomidae</taxon>
        <taxon>Macrostomum</taxon>
    </lineage>
</organism>
<feature type="non-terminal residue" evidence="13">
    <location>
        <position position="1"/>
    </location>
</feature>
<evidence type="ECO:0000256" key="5">
    <source>
        <dbReference type="ARBA" id="ARBA00023065"/>
    </source>
</evidence>
<gene>
    <name evidence="13" type="ORF">BOX15_Mlig012789g1</name>
</gene>
<dbReference type="OrthoDB" id="5984008at2759"/>
<feature type="transmembrane region" description="Helical" evidence="11">
    <location>
        <begin position="44"/>
        <end position="67"/>
    </location>
</feature>
<dbReference type="STRING" id="282301.A0A267FB66"/>
<dbReference type="InterPro" id="IPR015683">
    <property type="entry name" value="Ionotropic_Glu_rcpt"/>
</dbReference>